<sequence>MSATPPSGVFAAGAGALASPARAGGRRRGAAAPLDDAARLRATLEDWVGRRWLRRLDVVFADFLWREIPDASPRLILAAVLASHQLGHGHACLDLAAALEDPAVTLALPPEDAPAAPRELPPAFYPAQLLEQLTLRDWLAALDDPRLVGNGPGRTPLVLAGGARPRLYLRRCWQYEQDIKQGITQRLQRNAALQAALPTASLRGYLDALFADAQAGEDGVDWQKVACATAAGSALTIITGGPGTGKTTTVVKVLAVLQALALDGPGEPLRIRLAAPTGKAAARLSESISGAVQRLAALDGLPRAGAVRAAIPTKVSTLHRLLGSRPGTRRFRHDRDNRLGLDVLVVDEASMVDLETMAAVLDALPPAGRLILLGDQDQLASVEAGAVLADLCVHAREGRYTPATRDWLAQVSGQRLPPARLDDQGAALDQAVVMLRHSHRFAADSGIGRLAAAVNEGDVAAARMFWQAPADGVRKLVGAACERAFPALALHGRDEDTAAPLSEGYADYLAIIRQGPADTDPRTLDAWAAAILKQHQRFQLLATLRNGEWGVAGLNRRVAALLFEQGLIAQPDGWYAGRPVLVTHNDYALGLMNGDIGITLPVPGADAHALGAGPHMDADPQGGGDPQAPAAVLRVAFMSSDGSGRIKWVPPSRLQSVETVYALTVHKSQGSEFEHAVVVLPERPGPILTRELLYTGITRARRRLTLLSPGGEAVLEQGIVRQVRRASGLFPERADGEAGAGPAVSDPAPGTGFP</sequence>
<dbReference type="InterPro" id="IPR050534">
    <property type="entry name" value="Coronavir_polyprotein_1ab"/>
</dbReference>
<feature type="binding site" evidence="11">
    <location>
        <begin position="240"/>
        <end position="247"/>
    </location>
    <ligand>
        <name>ATP</name>
        <dbReference type="ChEBI" id="CHEBI:30616"/>
    </ligand>
</feature>
<dbReference type="HAMAP" id="MF_01487">
    <property type="entry name" value="RecD"/>
    <property type="match status" value="1"/>
</dbReference>
<comment type="similarity">
    <text evidence="11">Belongs to the RecD family.</text>
</comment>
<evidence type="ECO:0000256" key="6">
    <source>
        <dbReference type="ARBA" id="ARBA00022839"/>
    </source>
</evidence>
<dbReference type="GO" id="GO:0008854">
    <property type="term" value="F:exodeoxyribonuclease V activity"/>
    <property type="evidence" value="ECO:0007669"/>
    <property type="project" value="InterPro"/>
</dbReference>
<dbReference type="GO" id="GO:0005524">
    <property type="term" value="F:ATP binding"/>
    <property type="evidence" value="ECO:0007669"/>
    <property type="project" value="UniProtKB-UniRule"/>
</dbReference>
<dbReference type="Proteomes" id="UP000216020">
    <property type="component" value="Unassembled WGS sequence"/>
</dbReference>
<name>A0A261SJ02_9BORD</name>
<evidence type="ECO:0000256" key="1">
    <source>
        <dbReference type="ARBA" id="ARBA00022722"/>
    </source>
</evidence>
<keyword evidence="10 11" id="KW-0413">Isomerase</keyword>
<evidence type="ECO:0000313" key="16">
    <source>
        <dbReference type="Proteomes" id="UP000216020"/>
    </source>
</evidence>
<feature type="domain" description="RecBCD enzyme subunit RecD N-terminal" evidence="14">
    <location>
        <begin position="50"/>
        <end position="162"/>
    </location>
</feature>
<dbReference type="InterPro" id="IPR041851">
    <property type="entry name" value="RecD_N_sf"/>
</dbReference>
<accession>A0A261SJ02</accession>
<dbReference type="PANTHER" id="PTHR43788">
    <property type="entry name" value="DNA2/NAM7 HELICASE FAMILY MEMBER"/>
    <property type="match status" value="1"/>
</dbReference>
<keyword evidence="9 11" id="KW-0234">DNA repair</keyword>
<dbReference type="AlphaFoldDB" id="A0A261SJ02"/>
<dbReference type="EMBL" id="NEVM01000001">
    <property type="protein sequence ID" value="OZI37011.1"/>
    <property type="molecule type" value="Genomic_DNA"/>
</dbReference>
<dbReference type="GO" id="GO:0016887">
    <property type="term" value="F:ATP hydrolysis activity"/>
    <property type="evidence" value="ECO:0007669"/>
    <property type="project" value="RHEA"/>
</dbReference>
<dbReference type="NCBIfam" id="TIGR01447">
    <property type="entry name" value="recD"/>
    <property type="match status" value="1"/>
</dbReference>
<dbReference type="SUPFAM" id="SSF52540">
    <property type="entry name" value="P-loop containing nucleoside triphosphate hydrolases"/>
    <property type="match status" value="2"/>
</dbReference>
<evidence type="ECO:0000256" key="4">
    <source>
        <dbReference type="ARBA" id="ARBA00022801"/>
    </source>
</evidence>
<dbReference type="EC" id="5.6.2.3" evidence="11"/>
<evidence type="ECO:0000313" key="15">
    <source>
        <dbReference type="EMBL" id="OZI37011.1"/>
    </source>
</evidence>
<dbReference type="GO" id="GO:0003677">
    <property type="term" value="F:DNA binding"/>
    <property type="evidence" value="ECO:0007669"/>
    <property type="project" value="UniProtKB-UniRule"/>
</dbReference>
<comment type="function">
    <text evidence="11">A helicase/nuclease that prepares dsDNA breaks (DSB) for recombinational DNA repair. Binds to DSBs and unwinds DNA via a highly rapid and processive ATP-dependent bidirectional helicase activity. Unwinds dsDNA until it encounters a Chi (crossover hotspot instigator) sequence from the 3' direction. Cuts ssDNA a few nucleotides 3' to the Chi site. The properties and activities of the enzyme are changed at Chi. The Chi-altered holoenzyme produces a long 3'-ssDNA overhang and facilitates RecA-binding to the ssDNA for homologous DNA recombination and repair. Holoenzyme degrades any linearized DNA that is unable to undergo homologous recombination. In the holoenzyme this subunit has ssDNA-dependent ATPase and 5'-3' helicase activity. When added to pre-assembled RecBC greatly stimulates nuclease activity and augments holoenzyme processivity. Negatively regulates the RecA-loading ability of RecBCD.</text>
</comment>
<keyword evidence="1 11" id="KW-0540">Nuclease</keyword>
<feature type="domain" description="UvrD-like helicase C-terminal" evidence="13">
    <location>
        <begin position="660"/>
        <end position="706"/>
    </location>
</feature>
<evidence type="ECO:0000256" key="9">
    <source>
        <dbReference type="ARBA" id="ARBA00023204"/>
    </source>
</evidence>
<dbReference type="Gene3D" id="1.10.10.1020">
    <property type="entry name" value="RecBCD complex, subunit RecD, N-terminal domain"/>
    <property type="match status" value="1"/>
</dbReference>
<organism evidence="15 16">
    <name type="scientific">Bordetella genomosp. 10</name>
    <dbReference type="NCBI Taxonomy" id="1416804"/>
    <lineage>
        <taxon>Bacteria</taxon>
        <taxon>Pseudomonadati</taxon>
        <taxon>Pseudomonadota</taxon>
        <taxon>Betaproteobacteria</taxon>
        <taxon>Burkholderiales</taxon>
        <taxon>Alcaligenaceae</taxon>
        <taxon>Bordetella</taxon>
    </lineage>
</organism>
<proteinExistence type="inferred from homology"/>
<evidence type="ECO:0000256" key="12">
    <source>
        <dbReference type="SAM" id="MobiDB-lite"/>
    </source>
</evidence>
<dbReference type="InterPro" id="IPR027417">
    <property type="entry name" value="P-loop_NTPase"/>
</dbReference>
<dbReference type="CDD" id="cd18809">
    <property type="entry name" value="SF1_C_RecD"/>
    <property type="match status" value="1"/>
</dbReference>
<evidence type="ECO:0000256" key="10">
    <source>
        <dbReference type="ARBA" id="ARBA00023235"/>
    </source>
</evidence>
<dbReference type="InterPro" id="IPR006344">
    <property type="entry name" value="RecD"/>
</dbReference>
<comment type="subunit">
    <text evidence="11">Heterotrimer of RecB, RecC and RecD. All subunits contribute to DNA-binding.</text>
</comment>
<dbReference type="Pfam" id="PF13245">
    <property type="entry name" value="AAA_19"/>
    <property type="match status" value="1"/>
</dbReference>
<evidence type="ECO:0000256" key="11">
    <source>
        <dbReference type="HAMAP-Rule" id="MF_01487"/>
    </source>
</evidence>
<keyword evidence="16" id="KW-1185">Reference proteome</keyword>
<evidence type="ECO:0000259" key="14">
    <source>
        <dbReference type="Pfam" id="PF21185"/>
    </source>
</evidence>
<dbReference type="OrthoDB" id="9803432at2"/>
<dbReference type="RefSeq" id="WP_094851118.1">
    <property type="nucleotide sequence ID" value="NZ_NEVM01000001.1"/>
</dbReference>
<comment type="caution">
    <text evidence="15">The sequence shown here is derived from an EMBL/GenBank/DDBJ whole genome shotgun (WGS) entry which is preliminary data.</text>
</comment>
<keyword evidence="5 11" id="KW-0347">Helicase</keyword>
<reference evidence="16" key="1">
    <citation type="submission" date="2017-05" db="EMBL/GenBank/DDBJ databases">
        <title>Complete and WGS of Bordetella genogroups.</title>
        <authorList>
            <person name="Spilker T."/>
            <person name="Lipuma J."/>
        </authorList>
    </citation>
    <scope>NUCLEOTIDE SEQUENCE [LARGE SCALE GENOMIC DNA]</scope>
    <source>
        <strain evidence="16">AU16122</strain>
    </source>
</reference>
<feature type="region of interest" description="Disordered" evidence="12">
    <location>
        <begin position="730"/>
        <end position="754"/>
    </location>
</feature>
<dbReference type="InterPro" id="IPR027785">
    <property type="entry name" value="UvrD-like_helicase_C"/>
</dbReference>
<dbReference type="PANTHER" id="PTHR43788:SF6">
    <property type="entry name" value="DNA HELICASE B"/>
    <property type="match status" value="1"/>
</dbReference>
<keyword evidence="4 11" id="KW-0378">Hydrolase</keyword>
<keyword evidence="7 11" id="KW-0067">ATP-binding</keyword>
<gene>
    <name evidence="11" type="primary">recD</name>
    <name evidence="15" type="ORF">CAL29_00795</name>
</gene>
<evidence type="ECO:0000256" key="2">
    <source>
        <dbReference type="ARBA" id="ARBA00022741"/>
    </source>
</evidence>
<evidence type="ECO:0000256" key="3">
    <source>
        <dbReference type="ARBA" id="ARBA00022763"/>
    </source>
</evidence>
<evidence type="ECO:0000256" key="7">
    <source>
        <dbReference type="ARBA" id="ARBA00022840"/>
    </source>
</evidence>
<dbReference type="GO" id="GO:0009338">
    <property type="term" value="C:exodeoxyribonuclease V complex"/>
    <property type="evidence" value="ECO:0007669"/>
    <property type="project" value="InterPro"/>
</dbReference>
<dbReference type="Gene3D" id="3.40.50.300">
    <property type="entry name" value="P-loop containing nucleotide triphosphate hydrolases"/>
    <property type="match status" value="3"/>
</dbReference>
<evidence type="ECO:0000259" key="13">
    <source>
        <dbReference type="Pfam" id="PF13538"/>
    </source>
</evidence>
<comment type="catalytic activity">
    <reaction evidence="11">
        <text>ATP + H2O = ADP + phosphate + H(+)</text>
        <dbReference type="Rhea" id="RHEA:13065"/>
        <dbReference type="ChEBI" id="CHEBI:15377"/>
        <dbReference type="ChEBI" id="CHEBI:15378"/>
        <dbReference type="ChEBI" id="CHEBI:30616"/>
        <dbReference type="ChEBI" id="CHEBI:43474"/>
        <dbReference type="ChEBI" id="CHEBI:456216"/>
        <dbReference type="EC" id="5.6.2.3"/>
    </reaction>
</comment>
<comment type="miscellaneous">
    <text evidence="11">In the RecBCD complex, RecB has a slow 3'-5' helicase, an exonuclease activity and loads RecA onto ssDNA, RecD has a fast 5'-3' helicase activity, while RecC stimulates the ATPase and processivity of the RecB helicase and contributes to recognition of the Chi site.</text>
</comment>
<keyword evidence="8 11" id="KW-0238">DNA-binding</keyword>
<keyword evidence="2 11" id="KW-0547">Nucleotide-binding</keyword>
<dbReference type="GO" id="GO:0043139">
    <property type="term" value="F:5'-3' DNA helicase activity"/>
    <property type="evidence" value="ECO:0007669"/>
    <property type="project" value="UniProtKB-UniRule"/>
</dbReference>
<dbReference type="GO" id="GO:0017116">
    <property type="term" value="F:single-stranded DNA helicase activity"/>
    <property type="evidence" value="ECO:0007669"/>
    <property type="project" value="TreeGrafter"/>
</dbReference>
<dbReference type="Pfam" id="PF13538">
    <property type="entry name" value="UvrD_C_2"/>
    <property type="match status" value="1"/>
</dbReference>
<keyword evidence="3 11" id="KW-0227">DNA damage</keyword>
<protein>
    <recommendedName>
        <fullName evidence="11">RecBCD enzyme subunit RecD</fullName>
        <ecNumber evidence="11">5.6.2.3</ecNumber>
    </recommendedName>
    <alternativeName>
        <fullName evidence="11">DNA 5'-3' helicase subunit RecD</fullName>
    </alternativeName>
    <alternativeName>
        <fullName evidence="11">Exonuclease V subunit RecD</fullName>
        <shortName evidence="11">ExoV subunit RecD</shortName>
    </alternativeName>
    <alternativeName>
        <fullName evidence="11">Helicase/nuclease RecBCD subunit RecD</fullName>
    </alternativeName>
</protein>
<dbReference type="GO" id="GO:0000724">
    <property type="term" value="P:double-strand break repair via homologous recombination"/>
    <property type="evidence" value="ECO:0007669"/>
    <property type="project" value="UniProtKB-UniRule"/>
</dbReference>
<evidence type="ECO:0000256" key="8">
    <source>
        <dbReference type="ARBA" id="ARBA00023125"/>
    </source>
</evidence>
<keyword evidence="6 11" id="KW-0269">Exonuclease</keyword>
<evidence type="ECO:0000256" key="5">
    <source>
        <dbReference type="ARBA" id="ARBA00022806"/>
    </source>
</evidence>
<dbReference type="CDD" id="cd17933">
    <property type="entry name" value="DEXSc_RecD-like"/>
    <property type="match status" value="1"/>
</dbReference>
<dbReference type="InterPro" id="IPR049550">
    <property type="entry name" value="RecD_N"/>
</dbReference>
<dbReference type="Pfam" id="PF21185">
    <property type="entry name" value="RecD_N"/>
    <property type="match status" value="1"/>
</dbReference>